<evidence type="ECO:0000313" key="1">
    <source>
        <dbReference type="EMBL" id="QIZ31233.1"/>
    </source>
</evidence>
<accession>A0A6H1QV16</accession>
<sequence length="52" mass="6418">MPHWREEELTRLRKEYNFYKETEILDEITGCLRSKTLKLIIDYHERMLGFAT</sequence>
<protein>
    <submittedName>
        <fullName evidence="1">Uncharacterized protein</fullName>
    </submittedName>
</protein>
<proteinExistence type="predicted"/>
<organism evidence="1">
    <name type="scientific">Ostreococcus mediterraneus virus 2</name>
    <dbReference type="NCBI Taxonomy" id="2726183"/>
    <lineage>
        <taxon>Viruses</taxon>
        <taxon>Varidnaviria</taxon>
        <taxon>Bamfordvirae</taxon>
        <taxon>Nucleocytoviricota</taxon>
        <taxon>Megaviricetes</taxon>
        <taxon>Algavirales</taxon>
        <taxon>Phycodnaviridae</taxon>
        <taxon>Prasinovirus</taxon>
    </lineage>
</organism>
<name>A0A6H1QV16_9PHYC</name>
<dbReference type="EMBL" id="MN688676">
    <property type="protein sequence ID" value="QIZ31233.1"/>
    <property type="molecule type" value="Genomic_DNA"/>
</dbReference>
<reference evidence="1" key="1">
    <citation type="journal article" date="2020" name="Sci. Adv.">
        <title>Virus-host coexistence in phytoplankton through the genomic lens.</title>
        <authorList>
            <person name="Yau S."/>
            <person name="Krasovec M."/>
            <person name="Benites L.F."/>
            <person name="Rombauts S."/>
            <person name="Groussin M."/>
            <person name="Vancaester E."/>
            <person name="Aury J.M."/>
            <person name="Derelle E."/>
            <person name="Desdevises Y."/>
            <person name="Escande M.L."/>
            <person name="Grimsley N."/>
            <person name="Guy J."/>
            <person name="Moreau H."/>
            <person name="Sanchez-Brosseau S."/>
            <person name="van de Peer Y."/>
            <person name="Vandepoele K."/>
            <person name="Gourbiere S."/>
            <person name="Piganeau G."/>
        </authorList>
    </citation>
    <scope>NUCLEOTIDE SEQUENCE</scope>
    <source>
        <strain evidence="1">OmV2</strain>
    </source>
</reference>
<gene>
    <name evidence="1" type="ORF">orf00258</name>
</gene>